<dbReference type="OrthoDB" id="7663298at2759"/>
<dbReference type="AlphaFoldDB" id="A0A7R8YN40"/>
<evidence type="ECO:0000256" key="10">
    <source>
        <dbReference type="ARBA" id="ARBA00074873"/>
    </source>
</evidence>
<evidence type="ECO:0000256" key="7">
    <source>
        <dbReference type="ARBA" id="ARBA00022989"/>
    </source>
</evidence>
<dbReference type="GO" id="GO:0016020">
    <property type="term" value="C:membrane"/>
    <property type="evidence" value="ECO:0007669"/>
    <property type="project" value="UniProtKB-SubCell"/>
</dbReference>
<dbReference type="InParanoid" id="A0A7R8YN40"/>
<feature type="transmembrane region" description="Helical" evidence="11">
    <location>
        <begin position="334"/>
        <end position="353"/>
    </location>
</feature>
<dbReference type="InterPro" id="IPR004843">
    <property type="entry name" value="Calcineurin-like_PHP"/>
</dbReference>
<evidence type="ECO:0000256" key="8">
    <source>
        <dbReference type="ARBA" id="ARBA00023136"/>
    </source>
</evidence>
<dbReference type="GO" id="GO:0006506">
    <property type="term" value="P:GPI anchor biosynthetic process"/>
    <property type="evidence" value="ECO:0007669"/>
    <property type="project" value="InterPro"/>
</dbReference>
<keyword evidence="5" id="KW-0479">Metal-binding</keyword>
<dbReference type="InterPro" id="IPR033308">
    <property type="entry name" value="PGAP5/Cdc1/Ted1"/>
</dbReference>
<evidence type="ECO:0000256" key="11">
    <source>
        <dbReference type="SAM" id="Phobius"/>
    </source>
</evidence>
<dbReference type="InterPro" id="IPR029052">
    <property type="entry name" value="Metallo-depent_PP-like"/>
</dbReference>
<protein>
    <recommendedName>
        <fullName evidence="10">Metallophosphoesterase 1 homolog</fullName>
    </recommendedName>
</protein>
<comment type="similarity">
    <text evidence="3">Belongs to the metallophosphoesterase superfamily. MPPE1 family.</text>
</comment>
<feature type="transmembrane region" description="Helical" evidence="11">
    <location>
        <begin position="7"/>
        <end position="29"/>
    </location>
</feature>
<accession>A0A7R8YN40</accession>
<evidence type="ECO:0000256" key="5">
    <source>
        <dbReference type="ARBA" id="ARBA00022723"/>
    </source>
</evidence>
<proteinExistence type="inferred from homology"/>
<dbReference type="OMA" id="LHCMKYP"/>
<reference evidence="13 14" key="1">
    <citation type="submission" date="2020-11" db="EMBL/GenBank/DDBJ databases">
        <authorList>
            <person name="Wallbank WR R."/>
            <person name="Pardo Diaz C."/>
            <person name="Kozak K."/>
            <person name="Martin S."/>
            <person name="Jiggins C."/>
            <person name="Moest M."/>
            <person name="Warren A I."/>
            <person name="Generalovic N T."/>
            <person name="Byers J.R.P. K."/>
            <person name="Montejo-Kovacevich G."/>
            <person name="Yen C E."/>
        </authorList>
    </citation>
    <scope>NUCLEOTIDE SEQUENCE [LARGE SCALE GENOMIC DNA]</scope>
</reference>
<dbReference type="FunCoup" id="A0A7R8YN40">
    <property type="interactions" value="798"/>
</dbReference>
<dbReference type="Gene3D" id="3.60.21.10">
    <property type="match status" value="1"/>
</dbReference>
<dbReference type="SUPFAM" id="SSF56300">
    <property type="entry name" value="Metallo-dependent phosphatases"/>
    <property type="match status" value="1"/>
</dbReference>
<keyword evidence="6" id="KW-0378">Hydrolase</keyword>
<dbReference type="PANTHER" id="PTHR13315:SF0">
    <property type="entry name" value="METALLOPHOSPHOESTERASE 1"/>
    <property type="match status" value="1"/>
</dbReference>
<keyword evidence="9" id="KW-0464">Manganese</keyword>
<evidence type="ECO:0000256" key="4">
    <source>
        <dbReference type="ARBA" id="ARBA00022692"/>
    </source>
</evidence>
<evidence type="ECO:0000256" key="1">
    <source>
        <dbReference type="ARBA" id="ARBA00001936"/>
    </source>
</evidence>
<evidence type="ECO:0000256" key="3">
    <source>
        <dbReference type="ARBA" id="ARBA00008895"/>
    </source>
</evidence>
<keyword evidence="14" id="KW-1185">Reference proteome</keyword>
<evidence type="ECO:0000256" key="6">
    <source>
        <dbReference type="ARBA" id="ARBA00022801"/>
    </source>
</evidence>
<keyword evidence="8 11" id="KW-0472">Membrane</keyword>
<sequence>MKFSTTLCTIGIVFLATFLLCEFFVYYVVLSKCKWPDVGQDMKDSEPIPALLLADTHLLGPYHGHWWDKLRREWQMHRAFQAAVQLFHPEVVFFLGDLFDEGQWVDQNGFREYVLRFQKLFHTPAGVRTISAVGNHDIGFHYRLHPLLSERFDEAFNHSAVNLHTIRNVHFVTINSMAMENDGCYFCEGAKYKLRKIQSTLDCSKDESKCVIGTTTDRLRYSRPILLQHFPTYRKSDKRCIEGDIPALESYRENWEVLSKESTDFIGKTLNPRVVFSGHSHHYCRIKNRLKVEEYTISSFSWRNKNNPSFLLALFTPDNYAVSICYLPHETTVIKFYGSSVFLNFVILSVYLTRKRKQD</sequence>
<dbReference type="FunFam" id="3.60.21.10:FF:000081">
    <property type="entry name" value="Metallophosphoesterase 1 homolog"/>
    <property type="match status" value="1"/>
</dbReference>
<dbReference type="GO" id="GO:0046872">
    <property type="term" value="F:metal ion binding"/>
    <property type="evidence" value="ECO:0007669"/>
    <property type="project" value="UniProtKB-KW"/>
</dbReference>
<dbReference type="PANTHER" id="PTHR13315">
    <property type="entry name" value="METALLO PHOSPHOESTERASE RELATED"/>
    <property type="match status" value="1"/>
</dbReference>
<keyword evidence="4 11" id="KW-0812">Transmembrane</keyword>
<evidence type="ECO:0000313" key="14">
    <source>
        <dbReference type="Proteomes" id="UP000594454"/>
    </source>
</evidence>
<comment type="cofactor">
    <cofactor evidence="1">
        <name>Mn(2+)</name>
        <dbReference type="ChEBI" id="CHEBI:29035"/>
    </cofactor>
</comment>
<dbReference type="EMBL" id="LR899009">
    <property type="protein sequence ID" value="CAD7079158.1"/>
    <property type="molecule type" value="Genomic_DNA"/>
</dbReference>
<organism evidence="13 14">
    <name type="scientific">Hermetia illucens</name>
    <name type="common">Black soldier fly</name>
    <dbReference type="NCBI Taxonomy" id="343691"/>
    <lineage>
        <taxon>Eukaryota</taxon>
        <taxon>Metazoa</taxon>
        <taxon>Ecdysozoa</taxon>
        <taxon>Arthropoda</taxon>
        <taxon>Hexapoda</taxon>
        <taxon>Insecta</taxon>
        <taxon>Pterygota</taxon>
        <taxon>Neoptera</taxon>
        <taxon>Endopterygota</taxon>
        <taxon>Diptera</taxon>
        <taxon>Brachycera</taxon>
        <taxon>Stratiomyomorpha</taxon>
        <taxon>Stratiomyidae</taxon>
        <taxon>Hermetiinae</taxon>
        <taxon>Hermetia</taxon>
    </lineage>
</organism>
<dbReference type="Pfam" id="PF00149">
    <property type="entry name" value="Metallophos"/>
    <property type="match status" value="1"/>
</dbReference>
<evidence type="ECO:0000313" key="13">
    <source>
        <dbReference type="EMBL" id="CAD7079158.1"/>
    </source>
</evidence>
<evidence type="ECO:0000259" key="12">
    <source>
        <dbReference type="Pfam" id="PF00149"/>
    </source>
</evidence>
<name>A0A7R8YN40_HERIL</name>
<feature type="domain" description="Calcineurin-like phosphoesterase" evidence="12">
    <location>
        <begin position="50"/>
        <end position="283"/>
    </location>
</feature>
<evidence type="ECO:0000256" key="9">
    <source>
        <dbReference type="ARBA" id="ARBA00023211"/>
    </source>
</evidence>
<dbReference type="GO" id="GO:0016787">
    <property type="term" value="F:hydrolase activity"/>
    <property type="evidence" value="ECO:0007669"/>
    <property type="project" value="UniProtKB-KW"/>
</dbReference>
<comment type="subcellular location">
    <subcellularLocation>
        <location evidence="2">Membrane</location>
        <topology evidence="2">Multi-pass membrane protein</topology>
    </subcellularLocation>
</comment>
<dbReference type="Proteomes" id="UP000594454">
    <property type="component" value="Chromosome 1"/>
</dbReference>
<gene>
    <name evidence="13" type="ORF">HERILL_LOCUS2389</name>
</gene>
<keyword evidence="7 11" id="KW-1133">Transmembrane helix</keyword>
<evidence type="ECO:0000256" key="2">
    <source>
        <dbReference type="ARBA" id="ARBA00004141"/>
    </source>
</evidence>